<feature type="transmembrane region" description="Helical" evidence="1">
    <location>
        <begin position="73"/>
        <end position="94"/>
    </location>
</feature>
<dbReference type="EMBL" id="BMFY01000004">
    <property type="protein sequence ID" value="GGA09598.1"/>
    <property type="molecule type" value="Genomic_DNA"/>
</dbReference>
<name>A0A8J2TWS0_9MICO</name>
<keyword evidence="3" id="KW-1185">Reference proteome</keyword>
<keyword evidence="1" id="KW-0812">Transmembrane</keyword>
<keyword evidence="1" id="KW-0472">Membrane</keyword>
<comment type="caution">
    <text evidence="2">The sequence shown here is derived from an EMBL/GenBank/DDBJ whole genome shotgun (WGS) entry which is preliminary data.</text>
</comment>
<dbReference type="Proteomes" id="UP000616114">
    <property type="component" value="Unassembled WGS sequence"/>
</dbReference>
<gene>
    <name evidence="2" type="ORF">GCM10011333_10420</name>
</gene>
<organism evidence="2 3">
    <name type="scientific">Sediminivirga luteola</name>
    <dbReference type="NCBI Taxonomy" id="1774748"/>
    <lineage>
        <taxon>Bacteria</taxon>
        <taxon>Bacillati</taxon>
        <taxon>Actinomycetota</taxon>
        <taxon>Actinomycetes</taxon>
        <taxon>Micrococcales</taxon>
        <taxon>Brevibacteriaceae</taxon>
        <taxon>Sediminivirga</taxon>
    </lineage>
</organism>
<proteinExistence type="predicted"/>
<evidence type="ECO:0000256" key="1">
    <source>
        <dbReference type="SAM" id="Phobius"/>
    </source>
</evidence>
<keyword evidence="1" id="KW-1133">Transmembrane helix</keyword>
<dbReference type="AlphaFoldDB" id="A0A8J2TWS0"/>
<feature type="transmembrane region" description="Helical" evidence="1">
    <location>
        <begin position="20"/>
        <end position="42"/>
    </location>
</feature>
<reference evidence="2" key="2">
    <citation type="submission" date="2020-09" db="EMBL/GenBank/DDBJ databases">
        <authorList>
            <person name="Sun Q."/>
            <person name="Zhou Y."/>
        </authorList>
    </citation>
    <scope>NUCLEOTIDE SEQUENCE</scope>
    <source>
        <strain evidence="2">CGMCC 1.12785</strain>
    </source>
</reference>
<evidence type="ECO:0000313" key="3">
    <source>
        <dbReference type="Proteomes" id="UP000616114"/>
    </source>
</evidence>
<accession>A0A8J2TWS0</accession>
<feature type="transmembrane region" description="Helical" evidence="1">
    <location>
        <begin position="48"/>
        <end position="66"/>
    </location>
</feature>
<reference evidence="2" key="1">
    <citation type="journal article" date="2014" name="Int. J. Syst. Evol. Microbiol.">
        <title>Complete genome sequence of Corynebacterium casei LMG S-19264T (=DSM 44701T), isolated from a smear-ripened cheese.</title>
        <authorList>
            <consortium name="US DOE Joint Genome Institute (JGI-PGF)"/>
            <person name="Walter F."/>
            <person name="Albersmeier A."/>
            <person name="Kalinowski J."/>
            <person name="Ruckert C."/>
        </authorList>
    </citation>
    <scope>NUCLEOTIDE SEQUENCE</scope>
    <source>
        <strain evidence="2">CGMCC 1.12785</strain>
    </source>
</reference>
<protein>
    <submittedName>
        <fullName evidence="2">Uncharacterized protein</fullName>
    </submittedName>
</protein>
<sequence length="101" mass="10171">MGRMTSYAGKSGFLPGGRALLSGAVMLSCLGLSLLLLLLSSLNPSAAGPGWVAAVAGILAGLYAFIRHGYGEVTVLGLFSLAVAMFEGVAGSYAGSSWMRG</sequence>
<evidence type="ECO:0000313" key="2">
    <source>
        <dbReference type="EMBL" id="GGA09598.1"/>
    </source>
</evidence>
<dbReference type="PROSITE" id="PS51257">
    <property type="entry name" value="PROKAR_LIPOPROTEIN"/>
    <property type="match status" value="1"/>
</dbReference>